<evidence type="ECO:0000256" key="2">
    <source>
        <dbReference type="ARBA" id="ARBA00022737"/>
    </source>
</evidence>
<evidence type="ECO:0000313" key="7">
    <source>
        <dbReference type="RefSeq" id="XP_022332184.1"/>
    </source>
</evidence>
<dbReference type="SMART" id="SM00054">
    <property type="entry name" value="EFh"/>
    <property type="match status" value="4"/>
</dbReference>
<dbReference type="InterPro" id="IPR011992">
    <property type="entry name" value="EF-hand-dom_pair"/>
</dbReference>
<feature type="domain" description="EF-hand" evidence="5">
    <location>
        <begin position="50"/>
        <end position="85"/>
    </location>
</feature>
<keyword evidence="2" id="KW-0677">Repeat</keyword>
<dbReference type="Proteomes" id="UP000694844">
    <property type="component" value="Chromosome 4"/>
</dbReference>
<dbReference type="GO" id="GO:0005509">
    <property type="term" value="F:calcium ion binding"/>
    <property type="evidence" value="ECO:0007669"/>
    <property type="project" value="InterPro"/>
</dbReference>
<dbReference type="OrthoDB" id="191686at2759"/>
<dbReference type="InterPro" id="IPR018247">
    <property type="entry name" value="EF_Hand_1_Ca_BS"/>
</dbReference>
<protein>
    <submittedName>
        <fullName evidence="7">Calcineurin subunit B type 1-like</fullName>
    </submittedName>
</protein>
<dbReference type="PANTHER" id="PTHR45942">
    <property type="entry name" value="PROTEIN PHOSPATASE 3 REGULATORY SUBUNIT B ALPHA ISOFORM TYPE 1"/>
    <property type="match status" value="1"/>
</dbReference>
<dbReference type="CDD" id="cd00051">
    <property type="entry name" value="EFh"/>
    <property type="match status" value="1"/>
</dbReference>
<feature type="domain" description="EF-hand" evidence="5">
    <location>
        <begin position="128"/>
        <end position="163"/>
    </location>
</feature>
<accession>A0A8B8DXF4</accession>
<dbReference type="InterPro" id="IPR002048">
    <property type="entry name" value="EF_hand_dom"/>
</dbReference>
<dbReference type="RefSeq" id="XP_022332184.1">
    <property type="nucleotide sequence ID" value="XM_022476476.1"/>
</dbReference>
<name>A0A8B8DXF4_CRAVI</name>
<evidence type="ECO:0000259" key="5">
    <source>
        <dbReference type="PROSITE" id="PS50222"/>
    </source>
</evidence>
<proteinExistence type="inferred from homology"/>
<dbReference type="PROSITE" id="PS50222">
    <property type="entry name" value="EF_HAND_2"/>
    <property type="match status" value="3"/>
</dbReference>
<dbReference type="Pfam" id="PF13499">
    <property type="entry name" value="EF-hand_7"/>
    <property type="match status" value="2"/>
</dbReference>
<dbReference type="GeneID" id="111129929"/>
<evidence type="ECO:0000313" key="6">
    <source>
        <dbReference type="Proteomes" id="UP000694844"/>
    </source>
</evidence>
<keyword evidence="6" id="KW-1185">Reference proteome</keyword>
<keyword evidence="1" id="KW-0479">Metal-binding</keyword>
<dbReference type="FunFam" id="1.10.238.10:FF:000047">
    <property type="entry name" value="Calcineurin subunit B type 1"/>
    <property type="match status" value="1"/>
</dbReference>
<comment type="similarity">
    <text evidence="4">Belongs to the calcineurin regulatory subunit family.</text>
</comment>
<dbReference type="KEGG" id="cvn:111129929"/>
<evidence type="ECO:0000256" key="1">
    <source>
        <dbReference type="ARBA" id="ARBA00022723"/>
    </source>
</evidence>
<evidence type="ECO:0000256" key="3">
    <source>
        <dbReference type="ARBA" id="ARBA00022837"/>
    </source>
</evidence>
<evidence type="ECO:0000256" key="4">
    <source>
        <dbReference type="ARBA" id="ARBA00023774"/>
    </source>
</evidence>
<dbReference type="AlphaFoldDB" id="A0A8B8DXF4"/>
<keyword evidence="3" id="KW-0106">Calcium</keyword>
<dbReference type="PRINTS" id="PR01697">
    <property type="entry name" value="PARVALBUMIN"/>
</dbReference>
<organism evidence="6 7">
    <name type="scientific">Crassostrea virginica</name>
    <name type="common">Eastern oyster</name>
    <dbReference type="NCBI Taxonomy" id="6565"/>
    <lineage>
        <taxon>Eukaryota</taxon>
        <taxon>Metazoa</taxon>
        <taxon>Spiralia</taxon>
        <taxon>Lophotrochozoa</taxon>
        <taxon>Mollusca</taxon>
        <taxon>Bivalvia</taxon>
        <taxon>Autobranchia</taxon>
        <taxon>Pteriomorphia</taxon>
        <taxon>Ostreida</taxon>
        <taxon>Ostreoidea</taxon>
        <taxon>Ostreidae</taxon>
        <taxon>Crassostrea</taxon>
    </lineage>
</organism>
<dbReference type="Gene3D" id="1.10.238.10">
    <property type="entry name" value="EF-hand"/>
    <property type="match status" value="1"/>
</dbReference>
<sequence>MGNENSLPMELCSNFDADEIKRLGKRFKKLDLDNSGSLSVDEFMTLPELQQNPLVQRVIDIFDTDGNGEVDFKEFIEGVSQFSVRGDKLSKLRFAFKIYDMDKDGYISNGELFQVLKMMVGNNLKDTQLQQIVDKTIIHADTDGDGKISFEEFCAVVGNMDVHKRWL</sequence>
<feature type="domain" description="EF-hand" evidence="5">
    <location>
        <begin position="87"/>
        <end position="122"/>
    </location>
</feature>
<gene>
    <name evidence="7" type="primary">LOC111129929</name>
</gene>
<dbReference type="PROSITE" id="PS00018">
    <property type="entry name" value="EF_HAND_1"/>
    <property type="match status" value="3"/>
</dbReference>
<reference evidence="7" key="1">
    <citation type="submission" date="2025-08" db="UniProtKB">
        <authorList>
            <consortium name="RefSeq"/>
        </authorList>
    </citation>
    <scope>IDENTIFICATION</scope>
    <source>
        <tissue evidence="7">Whole sample</tissue>
    </source>
</reference>
<dbReference type="SUPFAM" id="SSF47473">
    <property type="entry name" value="EF-hand"/>
    <property type="match status" value="1"/>
</dbReference>